<dbReference type="Gene3D" id="2.40.160.20">
    <property type="match status" value="1"/>
</dbReference>
<comment type="caution">
    <text evidence="2">The sequence shown here is derived from an EMBL/GenBank/DDBJ whole genome shotgun (WGS) entry which is preliminary data.</text>
</comment>
<accession>A0A0C1ZJD3</accession>
<dbReference type="InterPro" id="IPR011250">
    <property type="entry name" value="OMP/PagP_B-barrel"/>
</dbReference>
<dbReference type="Gene3D" id="2.60.40.10">
    <property type="entry name" value="Immunoglobulins"/>
    <property type="match status" value="1"/>
</dbReference>
<evidence type="ECO:0000313" key="2">
    <source>
        <dbReference type="EMBL" id="KIG17604.1"/>
    </source>
</evidence>
<evidence type="ECO:0000313" key="3">
    <source>
        <dbReference type="Proteomes" id="UP000031599"/>
    </source>
</evidence>
<proteinExistence type="predicted"/>
<gene>
    <name evidence="2" type="ORF">DB30_03085</name>
</gene>
<feature type="compositionally biased region" description="Basic and acidic residues" evidence="1">
    <location>
        <begin position="25"/>
        <end position="35"/>
    </location>
</feature>
<protein>
    <submittedName>
        <fullName evidence="2">Putative internalin</fullName>
    </submittedName>
</protein>
<reference evidence="2 3" key="1">
    <citation type="submission" date="2014-12" db="EMBL/GenBank/DDBJ databases">
        <title>Genome assembly of Enhygromyxa salina DSM 15201.</title>
        <authorList>
            <person name="Sharma G."/>
            <person name="Subramanian S."/>
        </authorList>
    </citation>
    <scope>NUCLEOTIDE SEQUENCE [LARGE SCALE GENOMIC DNA]</scope>
    <source>
        <strain evidence="2 3">DSM 15201</strain>
    </source>
</reference>
<sequence>MLAGSRPAAAHDGPDGKITHKRKEVRTQPDPEQEWRDAEVGDLVYKLGRVNTLADSTAAVVFRDDSSVAMRADTLLIIYGHHALRNKKLVATGAGLERGALRARLGELEAMTDDNGRAAVATPGATTELEGGNSLLKVDDAGTSRIHNHGNGNATVAAKAGGKTKVNKGMGVKVEKTKRAAKPIPLPPTPSWVAGPEQFLGVSGRISALRGGWGTIDKANSYYVEVAADPEGLDVLSAIEVPKSVENFEVHGLPPGSYHVRVAAVDNDQFESIPSDVRSVELLDVELVGPGDVGPIWPEGADAGLAPVPVVLPGTALSLPAGIRCGATAELLEARPLFIEQGVHELVCQNDAGDAVVSFPVRVPDLAPGLRDGEASGPDQAKAVEVVRGQRTTHELVLDTALALPEQLYLSAPEGVTVESVTPGTQPGTWSIVLLAGPTAAPEAELGLSFLAPGTSQANTQFSTVSITIVEPPEGPTEPAKPERHMFEFGVAGGLVLLSQTHGLYHSIDTAHQPFHRPAGEFVLRAGYYPIRWVGVELDGRVIPTRVANDARATAYSVRAQVLGQLPYRVTPFIVIGGEMLGVSSGPAAVGKDTDFGAHAGGGVKFYATKRVALRLGVTGMFHEGLGTKGAVHLEADLGLSVVLGRRSAGRKR</sequence>
<dbReference type="Proteomes" id="UP000031599">
    <property type="component" value="Unassembled WGS sequence"/>
</dbReference>
<evidence type="ECO:0000256" key="1">
    <source>
        <dbReference type="SAM" id="MobiDB-lite"/>
    </source>
</evidence>
<dbReference type="SUPFAM" id="SSF56925">
    <property type="entry name" value="OMPA-like"/>
    <property type="match status" value="1"/>
</dbReference>
<name>A0A0C1ZJD3_9BACT</name>
<organism evidence="2 3">
    <name type="scientific">Enhygromyxa salina</name>
    <dbReference type="NCBI Taxonomy" id="215803"/>
    <lineage>
        <taxon>Bacteria</taxon>
        <taxon>Pseudomonadati</taxon>
        <taxon>Myxococcota</taxon>
        <taxon>Polyangia</taxon>
        <taxon>Nannocystales</taxon>
        <taxon>Nannocystaceae</taxon>
        <taxon>Enhygromyxa</taxon>
    </lineage>
</organism>
<dbReference type="InterPro" id="IPR013783">
    <property type="entry name" value="Ig-like_fold"/>
</dbReference>
<dbReference type="AlphaFoldDB" id="A0A0C1ZJD3"/>
<dbReference type="EMBL" id="JMCC02000022">
    <property type="protein sequence ID" value="KIG17604.1"/>
    <property type="molecule type" value="Genomic_DNA"/>
</dbReference>
<feature type="region of interest" description="Disordered" evidence="1">
    <location>
        <begin position="1"/>
        <end position="35"/>
    </location>
</feature>